<gene>
    <name evidence="1" type="ORF">EVOR1521_LOCUS9136</name>
</gene>
<reference evidence="1" key="1">
    <citation type="submission" date="2023-08" db="EMBL/GenBank/DDBJ databases">
        <authorList>
            <person name="Chen Y."/>
            <person name="Shah S."/>
            <person name="Dougan E. K."/>
            <person name="Thang M."/>
            <person name="Chan C."/>
        </authorList>
    </citation>
    <scope>NUCLEOTIDE SEQUENCE</scope>
</reference>
<comment type="caution">
    <text evidence="1">The sequence shown here is derived from an EMBL/GenBank/DDBJ whole genome shotgun (WGS) entry which is preliminary data.</text>
</comment>
<proteinExistence type="predicted"/>
<feature type="non-terminal residue" evidence="1">
    <location>
        <position position="1"/>
    </location>
</feature>
<dbReference type="AlphaFoldDB" id="A0AA36MVL0"/>
<accession>A0AA36MVL0</accession>
<dbReference type="EMBL" id="CAUJNA010000810">
    <property type="protein sequence ID" value="CAJ1381451.1"/>
    <property type="molecule type" value="Genomic_DNA"/>
</dbReference>
<protein>
    <submittedName>
        <fullName evidence="1">Uncharacterized protein</fullName>
    </submittedName>
</protein>
<feature type="non-terminal residue" evidence="1">
    <location>
        <position position="1102"/>
    </location>
</feature>
<name>A0AA36MVL0_9DINO</name>
<evidence type="ECO:0000313" key="1">
    <source>
        <dbReference type="EMBL" id="CAJ1381451.1"/>
    </source>
</evidence>
<evidence type="ECO:0000313" key="2">
    <source>
        <dbReference type="Proteomes" id="UP001178507"/>
    </source>
</evidence>
<sequence length="1102" mass="120990">SNAAGWLGASEVCGAVDLLLGIDDDEAGDRRYQGMVSLDNPKLSLPLEMLLAVRDVKDESFNLFYAGDEFLFQCRELRDGIKQFHGKSARVFTKKGTPSIDGIRCIEDGVVYHALSEGGEAGTHKGFDVWFKTKDNVLLDVTGATSASTCSEKAEDIDTNAKAVMNEVQSATVAVKSVIGVLFSAIEERPLAQMAQGARAESEQSQGGVEVRTNHKGGTFLRRAVVLEQLRAFGYSGSPAVPSTRAAAATGFGHQEARDGDRLLKAKLSRDALFWSDGELVGRPTLACSSARVKVRTFWMMSDGPAYAGLAEEFQMHFPWAQVSFVDGQVSIEAPDRAVLIEVPVLLRLNMTERGFQRREVAGGDAGAGLLIVQAIRACCVAYLAADFLYKARRLAVALPFLLVFGFHGVTFNIPKRMHEVAQDKGISDIEYLQGVSAAAESYKKSDQIAGRTGFIKALQKEFYMIFGGNILLCQQAIDKLLEQFELGAEDSFNPFSVRDGETESQKGARIIAKKNFGGVINRETTTFLDQDLKDDMFSNRSTTQVLIPATSYLRNCIKAEGVPLLQAWEKYEASLPVRALEQINAARDRVAYLSAPTMRGKSAAILPMFCRSHSPAPNRQLRDLQTNELERAGADFMLHCFRFPIAMMLVDVGPLLTFNASDNAPATAAGLPRIRLPAVGVWNGKARRLLATLRVKLSLFLLGRNVGLDQLHIKQDEKSELRRTFRDIQDKLEKEGSLDGKLIGAITTFRVKLPELGEQVCGAVDLLLGIDDDEADAGDEFLFQCRELRDGIKQFHGKSARVFTKKGTPSIDGIRCIEDGVVYHALSEGGEAGTHKGFDVWFKTKDNVLLDVTGATSASACSEKAEDIDTNAKAVMNEVQSATVAVKSEMLQETYWEAYNSSWPGLVKMLTELFEVGLSCIIGEAELIRKAEGVPLLQAWEKYEASLPVPQQIDSDLLLGFSEEKLERAGADFMLHCVRRQMNGAKFKEAVEKFLQRNRRCRVIATYLEPPDLPAQGSSQVCRFPIAMMLVDVGPLLTFNASDNAPATAAGLPRIRLPVEGWGGKEKRLLATLRVKLSLFLVGNIGLDQLHIKQDEKSELR</sequence>
<keyword evidence="2" id="KW-1185">Reference proteome</keyword>
<dbReference type="Proteomes" id="UP001178507">
    <property type="component" value="Unassembled WGS sequence"/>
</dbReference>
<organism evidence="1 2">
    <name type="scientific">Effrenium voratum</name>
    <dbReference type="NCBI Taxonomy" id="2562239"/>
    <lineage>
        <taxon>Eukaryota</taxon>
        <taxon>Sar</taxon>
        <taxon>Alveolata</taxon>
        <taxon>Dinophyceae</taxon>
        <taxon>Suessiales</taxon>
        <taxon>Symbiodiniaceae</taxon>
        <taxon>Effrenium</taxon>
    </lineage>
</organism>